<evidence type="ECO:0000256" key="6">
    <source>
        <dbReference type="ARBA" id="ARBA00022763"/>
    </source>
</evidence>
<evidence type="ECO:0000256" key="2">
    <source>
        <dbReference type="ARBA" id="ARBA00008711"/>
    </source>
</evidence>
<dbReference type="SUPFAM" id="SSF46689">
    <property type="entry name" value="Homeodomain-like"/>
    <property type="match status" value="1"/>
</dbReference>
<comment type="catalytic activity">
    <reaction evidence="1">
        <text>a 4-O-methyl-thymidine in DNA + L-cysteinyl-[protein] = a thymidine in DNA + S-methyl-L-cysteinyl-[protein]</text>
        <dbReference type="Rhea" id="RHEA:53428"/>
        <dbReference type="Rhea" id="RHEA-COMP:10131"/>
        <dbReference type="Rhea" id="RHEA-COMP:10132"/>
        <dbReference type="Rhea" id="RHEA-COMP:13555"/>
        <dbReference type="Rhea" id="RHEA-COMP:13556"/>
        <dbReference type="ChEBI" id="CHEBI:29950"/>
        <dbReference type="ChEBI" id="CHEBI:82612"/>
        <dbReference type="ChEBI" id="CHEBI:137386"/>
        <dbReference type="ChEBI" id="CHEBI:137387"/>
        <dbReference type="EC" id="2.1.1.63"/>
    </reaction>
</comment>
<evidence type="ECO:0000256" key="9">
    <source>
        <dbReference type="ARBA" id="ARBA00023204"/>
    </source>
</evidence>
<dbReference type="GO" id="GO:0003908">
    <property type="term" value="F:methylated-DNA-[protein]-cysteine S-methyltransferase activity"/>
    <property type="evidence" value="ECO:0007669"/>
    <property type="project" value="UniProtKB-EC"/>
</dbReference>
<feature type="domain" description="HTH araC/xylS-type" evidence="11">
    <location>
        <begin position="20"/>
        <end position="117"/>
    </location>
</feature>
<dbReference type="InterPro" id="IPR036217">
    <property type="entry name" value="MethylDNA_cys_MeTrfase_DNAb"/>
</dbReference>
<dbReference type="InterPro" id="IPR014048">
    <property type="entry name" value="MethylDNA_cys_MeTrfase_DNA-bd"/>
</dbReference>
<dbReference type="PROSITE" id="PS01124">
    <property type="entry name" value="HTH_ARAC_FAMILY_2"/>
    <property type="match status" value="1"/>
</dbReference>
<evidence type="ECO:0000256" key="7">
    <source>
        <dbReference type="ARBA" id="ARBA00023015"/>
    </source>
</evidence>
<dbReference type="SUPFAM" id="SSF46767">
    <property type="entry name" value="Methylated DNA-protein cysteine methyltransferase, C-terminal domain"/>
    <property type="match status" value="1"/>
</dbReference>
<dbReference type="Gene3D" id="1.10.10.10">
    <property type="entry name" value="Winged helix-like DNA-binding domain superfamily/Winged helix DNA-binding domain"/>
    <property type="match status" value="1"/>
</dbReference>
<gene>
    <name evidence="12" type="ORF">S01H4_21003</name>
</gene>
<sequence>QPTLSEDSKLFRLQDYDKIRRAIEYINDQWREQPDLNDIANHVGLTGPHFQRLFKHWSGLSPKEFLQAITIDHARQLLRESASILDTSMELGLSGPSRLHDLFIDHEAMTPGEFKLGGEGIIIRFGYHESPFGMALLMITDRGLCGLAFADNEDGKRHIFEDMQNRWPNAEFKAEPDRTALFAEQIFDPGTRTLRHTLRIVLIGTDFERKVWEALLKIPVGHAVSYSDIAGHIDVPRAVRAVGSAVGRNPISFVVPCHRVLRKDGNLGGYHWGITRKKAIIGWENGQIARTMKSMNMSEDNEA</sequence>
<evidence type="ECO:0000313" key="12">
    <source>
        <dbReference type="EMBL" id="GAG69117.1"/>
    </source>
</evidence>
<dbReference type="Gene3D" id="1.10.10.60">
    <property type="entry name" value="Homeodomain-like"/>
    <property type="match status" value="1"/>
</dbReference>
<name>X1AH99_9ZZZZ</name>
<dbReference type="GO" id="GO:0032259">
    <property type="term" value="P:methylation"/>
    <property type="evidence" value="ECO:0007669"/>
    <property type="project" value="UniProtKB-KW"/>
</dbReference>
<dbReference type="InterPro" id="IPR018060">
    <property type="entry name" value="HTH_AraC"/>
</dbReference>
<evidence type="ECO:0000256" key="10">
    <source>
        <dbReference type="ARBA" id="ARBA00049348"/>
    </source>
</evidence>
<dbReference type="PANTHER" id="PTHR10815:SF13">
    <property type="entry name" value="METHYLATED-DNA--PROTEIN-CYSTEINE METHYLTRANSFERASE"/>
    <property type="match status" value="1"/>
</dbReference>
<proteinExistence type="inferred from homology"/>
<comment type="similarity">
    <text evidence="2">Belongs to the MGMT family.</text>
</comment>
<dbReference type="SUPFAM" id="SSF53155">
    <property type="entry name" value="Methylated DNA-protein cysteine methyltransferase domain"/>
    <property type="match status" value="1"/>
</dbReference>
<dbReference type="Gene3D" id="3.30.160.70">
    <property type="entry name" value="Methylated DNA-protein cysteine methyltransferase domain"/>
    <property type="match status" value="1"/>
</dbReference>
<keyword evidence="8" id="KW-0804">Transcription</keyword>
<dbReference type="SMART" id="SM00342">
    <property type="entry name" value="HTH_ARAC"/>
    <property type="match status" value="1"/>
</dbReference>
<dbReference type="Pfam" id="PF12833">
    <property type="entry name" value="HTH_18"/>
    <property type="match status" value="1"/>
</dbReference>
<dbReference type="CDD" id="cd06445">
    <property type="entry name" value="ATase"/>
    <property type="match status" value="1"/>
</dbReference>
<evidence type="ECO:0000259" key="11">
    <source>
        <dbReference type="PROSITE" id="PS01124"/>
    </source>
</evidence>
<dbReference type="InterPro" id="IPR036631">
    <property type="entry name" value="MGMT_N_sf"/>
</dbReference>
<dbReference type="InterPro" id="IPR001497">
    <property type="entry name" value="MethylDNA_cys_MeTrfase_AS"/>
</dbReference>
<dbReference type="PROSITE" id="PS00374">
    <property type="entry name" value="MGMT"/>
    <property type="match status" value="1"/>
</dbReference>
<dbReference type="InterPro" id="IPR036388">
    <property type="entry name" value="WH-like_DNA-bd_sf"/>
</dbReference>
<feature type="non-terminal residue" evidence="12">
    <location>
        <position position="1"/>
    </location>
</feature>
<dbReference type="PANTHER" id="PTHR10815">
    <property type="entry name" value="METHYLATED-DNA--PROTEIN-CYSTEINE METHYLTRANSFERASE"/>
    <property type="match status" value="1"/>
</dbReference>
<organism evidence="12">
    <name type="scientific">marine sediment metagenome</name>
    <dbReference type="NCBI Taxonomy" id="412755"/>
    <lineage>
        <taxon>unclassified sequences</taxon>
        <taxon>metagenomes</taxon>
        <taxon>ecological metagenomes</taxon>
    </lineage>
</organism>
<comment type="caution">
    <text evidence="12">The sequence shown here is derived from an EMBL/GenBank/DDBJ whole genome shotgun (WGS) entry which is preliminary data.</text>
</comment>
<dbReference type="EC" id="2.1.1.63" evidence="3"/>
<keyword evidence="7" id="KW-0805">Transcription regulation</keyword>
<comment type="catalytic activity">
    <reaction evidence="10">
        <text>a 6-O-methyl-2'-deoxyguanosine in DNA + L-cysteinyl-[protein] = S-methyl-L-cysteinyl-[protein] + a 2'-deoxyguanosine in DNA</text>
        <dbReference type="Rhea" id="RHEA:24000"/>
        <dbReference type="Rhea" id="RHEA-COMP:10131"/>
        <dbReference type="Rhea" id="RHEA-COMP:10132"/>
        <dbReference type="Rhea" id="RHEA-COMP:11367"/>
        <dbReference type="Rhea" id="RHEA-COMP:11368"/>
        <dbReference type="ChEBI" id="CHEBI:29950"/>
        <dbReference type="ChEBI" id="CHEBI:82612"/>
        <dbReference type="ChEBI" id="CHEBI:85445"/>
        <dbReference type="ChEBI" id="CHEBI:85448"/>
        <dbReference type="EC" id="2.1.1.63"/>
    </reaction>
</comment>
<dbReference type="NCBIfam" id="TIGR00589">
    <property type="entry name" value="ogt"/>
    <property type="match status" value="1"/>
</dbReference>
<evidence type="ECO:0000256" key="8">
    <source>
        <dbReference type="ARBA" id="ARBA00023163"/>
    </source>
</evidence>
<keyword evidence="9" id="KW-0234">DNA repair</keyword>
<evidence type="ECO:0000256" key="4">
    <source>
        <dbReference type="ARBA" id="ARBA00022603"/>
    </source>
</evidence>
<evidence type="ECO:0000256" key="3">
    <source>
        <dbReference type="ARBA" id="ARBA00011918"/>
    </source>
</evidence>
<evidence type="ECO:0000256" key="5">
    <source>
        <dbReference type="ARBA" id="ARBA00022679"/>
    </source>
</evidence>
<reference evidence="12" key="1">
    <citation type="journal article" date="2014" name="Front. Microbiol.">
        <title>High frequency of phylogenetically diverse reductive dehalogenase-homologous genes in deep subseafloor sedimentary metagenomes.</title>
        <authorList>
            <person name="Kawai M."/>
            <person name="Futagami T."/>
            <person name="Toyoda A."/>
            <person name="Takaki Y."/>
            <person name="Nishi S."/>
            <person name="Hori S."/>
            <person name="Arai W."/>
            <person name="Tsubouchi T."/>
            <person name="Morono Y."/>
            <person name="Uchiyama I."/>
            <person name="Ito T."/>
            <person name="Fujiyama A."/>
            <person name="Inagaki F."/>
            <person name="Takami H."/>
        </authorList>
    </citation>
    <scope>NUCLEOTIDE SEQUENCE</scope>
    <source>
        <strain evidence="12">Expedition CK06-06</strain>
    </source>
</reference>
<dbReference type="InterPro" id="IPR009057">
    <property type="entry name" value="Homeodomain-like_sf"/>
</dbReference>
<dbReference type="GO" id="GO:0006281">
    <property type="term" value="P:DNA repair"/>
    <property type="evidence" value="ECO:0007669"/>
    <property type="project" value="UniProtKB-KW"/>
</dbReference>
<evidence type="ECO:0000256" key="1">
    <source>
        <dbReference type="ARBA" id="ARBA00001286"/>
    </source>
</evidence>
<dbReference type="FunFam" id="1.10.10.10:FF:000214">
    <property type="entry name" value="Methylated-DNA--protein-cysteine methyltransferase"/>
    <property type="match status" value="1"/>
</dbReference>
<accession>X1AH99</accession>
<dbReference type="GO" id="GO:0043565">
    <property type="term" value="F:sequence-specific DNA binding"/>
    <property type="evidence" value="ECO:0007669"/>
    <property type="project" value="InterPro"/>
</dbReference>
<keyword evidence="6" id="KW-0227">DNA damage</keyword>
<protein>
    <recommendedName>
        <fullName evidence="3">methylated-DNA--[protein]-cysteine S-methyltransferase</fullName>
        <ecNumber evidence="3">2.1.1.63</ecNumber>
    </recommendedName>
</protein>
<dbReference type="EMBL" id="BART01009480">
    <property type="protein sequence ID" value="GAG69117.1"/>
    <property type="molecule type" value="Genomic_DNA"/>
</dbReference>
<keyword evidence="5" id="KW-0808">Transferase</keyword>
<keyword evidence="4" id="KW-0489">Methyltransferase</keyword>
<dbReference type="GO" id="GO:0003700">
    <property type="term" value="F:DNA-binding transcription factor activity"/>
    <property type="evidence" value="ECO:0007669"/>
    <property type="project" value="InterPro"/>
</dbReference>
<dbReference type="Pfam" id="PF01035">
    <property type="entry name" value="DNA_binding_1"/>
    <property type="match status" value="1"/>
</dbReference>
<dbReference type="AlphaFoldDB" id="X1AH99"/>